<feature type="domain" description="HTH araC/xylS-type" evidence="3">
    <location>
        <begin position="210"/>
        <end position="308"/>
    </location>
</feature>
<dbReference type="Proteomes" id="UP000674425">
    <property type="component" value="Unassembled WGS sequence"/>
</dbReference>
<evidence type="ECO:0000259" key="3">
    <source>
        <dbReference type="PROSITE" id="PS01124"/>
    </source>
</evidence>
<dbReference type="InterPro" id="IPR009057">
    <property type="entry name" value="Homeodomain-like_sf"/>
</dbReference>
<dbReference type="Gene3D" id="1.10.10.60">
    <property type="entry name" value="Homeodomain-like"/>
    <property type="match status" value="1"/>
</dbReference>
<dbReference type="RefSeq" id="WP_093632842.1">
    <property type="nucleotide sequence ID" value="NZ_CAJNAU010000028.1"/>
</dbReference>
<dbReference type="GO" id="GO:0043565">
    <property type="term" value="F:sequence-specific DNA binding"/>
    <property type="evidence" value="ECO:0007669"/>
    <property type="project" value="InterPro"/>
</dbReference>
<dbReference type="InterPro" id="IPR002818">
    <property type="entry name" value="DJ-1/PfpI"/>
</dbReference>
<keyword evidence="2" id="KW-0804">Transcription</keyword>
<dbReference type="Pfam" id="PF01965">
    <property type="entry name" value="DJ-1_PfpI"/>
    <property type="match status" value="1"/>
</dbReference>
<dbReference type="AlphaFoldDB" id="A0A1I6Z0H4"/>
<dbReference type="Pfam" id="PF12833">
    <property type="entry name" value="HTH_18"/>
    <property type="match status" value="1"/>
</dbReference>
<proteinExistence type="predicted"/>
<reference evidence="5 6" key="1">
    <citation type="submission" date="2016-10" db="EMBL/GenBank/DDBJ databases">
        <authorList>
            <person name="de Groot N.N."/>
        </authorList>
    </citation>
    <scope>NUCLEOTIDE SEQUENCE [LARGE SCALE GENOMIC DNA]</scope>
    <source>
        <strain evidence="5 6">LMG 27731</strain>
    </source>
</reference>
<accession>A0A1I6Z0H4</accession>
<evidence type="ECO:0000313" key="7">
    <source>
        <dbReference type="Proteomes" id="UP000674425"/>
    </source>
</evidence>
<dbReference type="OrthoDB" id="9177852at2"/>
<dbReference type="SUPFAM" id="SSF46689">
    <property type="entry name" value="Homeodomain-like"/>
    <property type="match status" value="2"/>
</dbReference>
<evidence type="ECO:0000313" key="5">
    <source>
        <dbReference type="EMBL" id="SFT56174.1"/>
    </source>
</evidence>
<name>A0A1I6Z0H4_9BURK</name>
<dbReference type="InterPro" id="IPR052158">
    <property type="entry name" value="INH-QAR"/>
</dbReference>
<keyword evidence="7" id="KW-1185">Reference proteome</keyword>
<dbReference type="SMART" id="SM00342">
    <property type="entry name" value="HTH_ARAC"/>
    <property type="match status" value="1"/>
</dbReference>
<dbReference type="Proteomes" id="UP000198844">
    <property type="component" value="Unassembled WGS sequence"/>
</dbReference>
<dbReference type="EMBL" id="FPBH01000002">
    <property type="protein sequence ID" value="SFT56174.1"/>
    <property type="molecule type" value="Genomic_DNA"/>
</dbReference>
<sequence length="316" mass="34576">MPTVAFVVFDGFYSMALVAESVFEFANVAAGEPFYQTLNVSEAGGLVRASSGLTVLTEAIDDRVFDTVIFAGSNPITVVPPPGVLAYVRRSAETARRTASMCTGAFVLAEAGLLDGRRATTHWHYAHDLRTRFPSVTVDEDRIFIADGPIWTSAGMTAGIDLALALVEKDLGAKVARSVARKLVVYHWRSGGQSQHSALLELEPKSDRIQSALTYAKKNLNEPLSVEQLADVARLSPRQFSRAFRAETGQTPAKAVERLRIETARLMLEESRHTIDQVASATGFSDPRRMREVFLRVFGQPPQAFRRHARTATGAP</sequence>
<dbReference type="GeneID" id="77197437"/>
<evidence type="ECO:0000256" key="1">
    <source>
        <dbReference type="ARBA" id="ARBA00023015"/>
    </source>
</evidence>
<dbReference type="InterPro" id="IPR018060">
    <property type="entry name" value="HTH_AraC"/>
</dbReference>
<organism evidence="5 6">
    <name type="scientific">Paraburkholderia aspalathi</name>
    <dbReference type="NCBI Taxonomy" id="1324617"/>
    <lineage>
        <taxon>Bacteria</taxon>
        <taxon>Pseudomonadati</taxon>
        <taxon>Pseudomonadota</taxon>
        <taxon>Betaproteobacteria</taxon>
        <taxon>Burkholderiales</taxon>
        <taxon>Burkholderiaceae</taxon>
        <taxon>Paraburkholderia</taxon>
    </lineage>
</organism>
<dbReference type="InterPro" id="IPR029062">
    <property type="entry name" value="Class_I_gatase-like"/>
</dbReference>
<dbReference type="PANTHER" id="PTHR43130:SF3">
    <property type="entry name" value="HTH-TYPE TRANSCRIPTIONAL REGULATOR RV1931C"/>
    <property type="match status" value="1"/>
</dbReference>
<dbReference type="EMBL" id="CAJNAU010000028">
    <property type="protein sequence ID" value="CAE6762938.1"/>
    <property type="molecule type" value="Genomic_DNA"/>
</dbReference>
<dbReference type="SUPFAM" id="SSF52317">
    <property type="entry name" value="Class I glutamine amidotransferase-like"/>
    <property type="match status" value="1"/>
</dbReference>
<dbReference type="GO" id="GO:0003700">
    <property type="term" value="F:DNA-binding transcription factor activity"/>
    <property type="evidence" value="ECO:0007669"/>
    <property type="project" value="InterPro"/>
</dbReference>
<dbReference type="Gene3D" id="3.40.50.880">
    <property type="match status" value="1"/>
</dbReference>
<dbReference type="PROSITE" id="PS01124">
    <property type="entry name" value="HTH_ARAC_FAMILY_2"/>
    <property type="match status" value="1"/>
</dbReference>
<gene>
    <name evidence="4" type="primary">cdhR_4</name>
    <name evidence="4" type="ORF">R69658_03249</name>
    <name evidence="5" type="ORF">SAMN05192563_100268</name>
</gene>
<dbReference type="CDD" id="cd03137">
    <property type="entry name" value="GATase1_AraC_1"/>
    <property type="match status" value="1"/>
</dbReference>
<protein>
    <submittedName>
        <fullName evidence="4">HTH-type transcriptional regulator CdhR</fullName>
    </submittedName>
    <submittedName>
        <fullName evidence="5">Transcriptional regulator, AraC family with amidase-like domain</fullName>
    </submittedName>
</protein>
<evidence type="ECO:0000313" key="4">
    <source>
        <dbReference type="EMBL" id="CAE6762938.1"/>
    </source>
</evidence>
<evidence type="ECO:0000313" key="6">
    <source>
        <dbReference type="Proteomes" id="UP000198844"/>
    </source>
</evidence>
<keyword evidence="1" id="KW-0805">Transcription regulation</keyword>
<evidence type="ECO:0000256" key="2">
    <source>
        <dbReference type="ARBA" id="ARBA00023163"/>
    </source>
</evidence>
<reference evidence="4 7" key="2">
    <citation type="submission" date="2021-02" db="EMBL/GenBank/DDBJ databases">
        <authorList>
            <person name="Vanwijnsberghe S."/>
        </authorList>
    </citation>
    <scope>NUCLEOTIDE SEQUENCE [LARGE SCALE GENOMIC DNA]</scope>
    <source>
        <strain evidence="4 7">R-69658</strain>
    </source>
</reference>
<dbReference type="PANTHER" id="PTHR43130">
    <property type="entry name" value="ARAC-FAMILY TRANSCRIPTIONAL REGULATOR"/>
    <property type="match status" value="1"/>
</dbReference>